<evidence type="ECO:0000259" key="8">
    <source>
        <dbReference type="Pfam" id="PF06271"/>
    </source>
</evidence>
<dbReference type="GO" id="GO:0005886">
    <property type="term" value="C:plasma membrane"/>
    <property type="evidence" value="ECO:0007669"/>
    <property type="project" value="UniProtKB-SubCell"/>
</dbReference>
<dbReference type="InterPro" id="IPR051791">
    <property type="entry name" value="Pra-immunoreactive"/>
</dbReference>
<dbReference type="EMBL" id="JACCFS010000001">
    <property type="protein sequence ID" value="NYJ34778.1"/>
    <property type="molecule type" value="Genomic_DNA"/>
</dbReference>
<dbReference type="PANTHER" id="PTHR36115:SF6">
    <property type="entry name" value="PROLINE-RICH ANTIGEN HOMOLOG"/>
    <property type="match status" value="1"/>
</dbReference>
<evidence type="ECO:0000313" key="10">
    <source>
        <dbReference type="Proteomes" id="UP000572051"/>
    </source>
</evidence>
<feature type="compositionally biased region" description="Basic and acidic residues" evidence="6">
    <location>
        <begin position="44"/>
        <end position="54"/>
    </location>
</feature>
<dbReference type="Proteomes" id="UP000572051">
    <property type="component" value="Unassembled WGS sequence"/>
</dbReference>
<evidence type="ECO:0000256" key="3">
    <source>
        <dbReference type="ARBA" id="ARBA00022692"/>
    </source>
</evidence>
<reference evidence="9 10" key="1">
    <citation type="submission" date="2020-07" db="EMBL/GenBank/DDBJ databases">
        <title>Sequencing the genomes of 1000 actinobacteria strains.</title>
        <authorList>
            <person name="Klenk H.-P."/>
        </authorList>
    </citation>
    <scope>NUCLEOTIDE SEQUENCE [LARGE SCALE GENOMIC DNA]</scope>
    <source>
        <strain evidence="9 10">DSM 44442</strain>
    </source>
</reference>
<keyword evidence="2" id="KW-1003">Cell membrane</keyword>
<organism evidence="9 10">
    <name type="scientific">Nocardiopsis aegyptia</name>
    <dbReference type="NCBI Taxonomy" id="220378"/>
    <lineage>
        <taxon>Bacteria</taxon>
        <taxon>Bacillati</taxon>
        <taxon>Actinomycetota</taxon>
        <taxon>Actinomycetes</taxon>
        <taxon>Streptosporangiales</taxon>
        <taxon>Nocardiopsidaceae</taxon>
        <taxon>Nocardiopsis</taxon>
    </lineage>
</organism>
<evidence type="ECO:0000256" key="7">
    <source>
        <dbReference type="SAM" id="Phobius"/>
    </source>
</evidence>
<comment type="subcellular location">
    <subcellularLocation>
        <location evidence="1">Cell membrane</location>
        <topology evidence="1">Multi-pass membrane protein</topology>
    </subcellularLocation>
</comment>
<feature type="transmembrane region" description="Helical" evidence="7">
    <location>
        <begin position="187"/>
        <end position="207"/>
    </location>
</feature>
<dbReference type="PANTHER" id="PTHR36115">
    <property type="entry name" value="PROLINE-RICH ANTIGEN HOMOLOG-RELATED"/>
    <property type="match status" value="1"/>
</dbReference>
<evidence type="ECO:0000256" key="1">
    <source>
        <dbReference type="ARBA" id="ARBA00004651"/>
    </source>
</evidence>
<accession>A0A7Z0EMD7</accession>
<evidence type="ECO:0000256" key="2">
    <source>
        <dbReference type="ARBA" id="ARBA00022475"/>
    </source>
</evidence>
<evidence type="ECO:0000256" key="4">
    <source>
        <dbReference type="ARBA" id="ARBA00022989"/>
    </source>
</evidence>
<dbReference type="InterPro" id="IPR010432">
    <property type="entry name" value="RDD"/>
</dbReference>
<dbReference type="AlphaFoldDB" id="A0A7Z0EMD7"/>
<proteinExistence type="predicted"/>
<evidence type="ECO:0000313" key="9">
    <source>
        <dbReference type="EMBL" id="NYJ34778.1"/>
    </source>
</evidence>
<comment type="caution">
    <text evidence="9">The sequence shown here is derived from an EMBL/GenBank/DDBJ whole genome shotgun (WGS) entry which is preliminary data.</text>
</comment>
<feature type="domain" description="RDD" evidence="8">
    <location>
        <begin position="85"/>
        <end position="219"/>
    </location>
</feature>
<feature type="compositionally biased region" description="Basic and acidic residues" evidence="6">
    <location>
        <begin position="11"/>
        <end position="21"/>
    </location>
</feature>
<keyword evidence="3 7" id="KW-0812">Transmembrane</keyword>
<name>A0A7Z0EMD7_9ACTN</name>
<evidence type="ECO:0000256" key="5">
    <source>
        <dbReference type="ARBA" id="ARBA00023136"/>
    </source>
</evidence>
<feature type="transmembrane region" description="Helical" evidence="7">
    <location>
        <begin position="92"/>
        <end position="115"/>
    </location>
</feature>
<keyword evidence="4 7" id="KW-1133">Transmembrane helix</keyword>
<keyword evidence="10" id="KW-1185">Reference proteome</keyword>
<sequence>MSTGENSPDPGDPRSGTREQHPAPPPPRSHAEGRPTAAPGSAPEQREPGRHEVPVSRQGEAAPVPPPTGAAAVERRTTPGDVNVVWRRIAQYIIDSVISGIGAALAFAVALPLAAAPGPEGSLAQPWLATIAYTAFAVLAVAIFLAYWVLVPVMSVKGQTLGMMLMGIRVVRGDGTRVSATRHLVRVLLFIVDGILSGLVGLLVILGTERNQRVGDLVADTLVVRTRD</sequence>
<dbReference type="Pfam" id="PF06271">
    <property type="entry name" value="RDD"/>
    <property type="match status" value="1"/>
</dbReference>
<feature type="transmembrane region" description="Helical" evidence="7">
    <location>
        <begin position="127"/>
        <end position="150"/>
    </location>
</feature>
<dbReference type="RefSeq" id="WP_179823574.1">
    <property type="nucleotide sequence ID" value="NZ_JACCFS010000001.1"/>
</dbReference>
<protein>
    <submittedName>
        <fullName evidence="9">Putative RDD family membrane protein YckC</fullName>
    </submittedName>
</protein>
<feature type="region of interest" description="Disordered" evidence="6">
    <location>
        <begin position="1"/>
        <end position="75"/>
    </location>
</feature>
<evidence type="ECO:0000256" key="6">
    <source>
        <dbReference type="SAM" id="MobiDB-lite"/>
    </source>
</evidence>
<keyword evidence="5 7" id="KW-0472">Membrane</keyword>
<gene>
    <name evidence="9" type="ORF">HNR10_002659</name>
</gene>